<dbReference type="InterPro" id="IPR000082">
    <property type="entry name" value="SEA_dom"/>
</dbReference>
<evidence type="ECO:0000259" key="14">
    <source>
        <dbReference type="PROSITE" id="PS50240"/>
    </source>
</evidence>
<comment type="caution">
    <text evidence="15">The sequence shown here is derived from an EMBL/GenBank/DDBJ whole genome shotgun (WGS) entry which is preliminary data.</text>
</comment>
<proteinExistence type="predicted"/>
<evidence type="ECO:0000256" key="8">
    <source>
        <dbReference type="ARBA" id="ARBA00023136"/>
    </source>
</evidence>
<dbReference type="Pfam" id="PF00089">
    <property type="entry name" value="Trypsin"/>
    <property type="match status" value="1"/>
</dbReference>
<evidence type="ECO:0000256" key="3">
    <source>
        <dbReference type="ARBA" id="ARBA00022692"/>
    </source>
</evidence>
<keyword evidence="2 11" id="KW-0645">Protease</keyword>
<evidence type="ECO:0000313" key="15">
    <source>
        <dbReference type="EMBL" id="KAF5926850.1"/>
    </source>
</evidence>
<keyword evidence="4 11" id="KW-0378">Hydrolase</keyword>
<keyword evidence="6" id="KW-0735">Signal-anchor</keyword>
<evidence type="ECO:0000256" key="4">
    <source>
        <dbReference type="ARBA" id="ARBA00022801"/>
    </source>
</evidence>
<evidence type="ECO:0000256" key="11">
    <source>
        <dbReference type="RuleBase" id="RU363034"/>
    </source>
</evidence>
<feature type="active site" description="Charge relay system" evidence="10">
    <location>
        <position position="260"/>
    </location>
</feature>
<dbReference type="PROSITE" id="PS50240">
    <property type="entry name" value="TRYPSIN_DOM"/>
    <property type="match status" value="1"/>
</dbReference>
<dbReference type="GO" id="GO:0005576">
    <property type="term" value="C:extracellular region"/>
    <property type="evidence" value="ECO:0007669"/>
    <property type="project" value="InterPro"/>
</dbReference>
<dbReference type="PROSITE" id="PS00134">
    <property type="entry name" value="TRYPSIN_HIS"/>
    <property type="match status" value="1"/>
</dbReference>
<dbReference type="EMBL" id="JACDTQ010000745">
    <property type="protein sequence ID" value="KAF5926850.1"/>
    <property type="molecule type" value="Genomic_DNA"/>
</dbReference>
<evidence type="ECO:0000256" key="10">
    <source>
        <dbReference type="PIRSR" id="PIRSR037941-1"/>
    </source>
</evidence>
<evidence type="ECO:0000313" key="16">
    <source>
        <dbReference type="Proteomes" id="UP000551758"/>
    </source>
</evidence>
<dbReference type="GO" id="GO:0005886">
    <property type="term" value="C:plasma membrane"/>
    <property type="evidence" value="ECO:0007669"/>
    <property type="project" value="InterPro"/>
</dbReference>
<dbReference type="InterPro" id="IPR001314">
    <property type="entry name" value="Peptidase_S1A"/>
</dbReference>
<dbReference type="GO" id="GO:0006508">
    <property type="term" value="P:proteolysis"/>
    <property type="evidence" value="ECO:0007669"/>
    <property type="project" value="UniProtKB-KW"/>
</dbReference>
<feature type="domain" description="SEA" evidence="13">
    <location>
        <begin position="53"/>
        <end position="187"/>
    </location>
</feature>
<organism evidence="15 16">
    <name type="scientific">Diceros bicornis minor</name>
    <name type="common">South-central black rhinoceros</name>
    <dbReference type="NCBI Taxonomy" id="77932"/>
    <lineage>
        <taxon>Eukaryota</taxon>
        <taxon>Metazoa</taxon>
        <taxon>Chordata</taxon>
        <taxon>Craniata</taxon>
        <taxon>Vertebrata</taxon>
        <taxon>Euteleostomi</taxon>
        <taxon>Mammalia</taxon>
        <taxon>Eutheria</taxon>
        <taxon>Laurasiatheria</taxon>
        <taxon>Perissodactyla</taxon>
        <taxon>Rhinocerotidae</taxon>
        <taxon>Diceros</taxon>
    </lineage>
</organism>
<evidence type="ECO:0000256" key="7">
    <source>
        <dbReference type="ARBA" id="ARBA00022989"/>
    </source>
</evidence>
<name>A0A7J7FFP0_DICBM</name>
<keyword evidence="3 12" id="KW-0812">Transmembrane</keyword>
<evidence type="ECO:0000256" key="9">
    <source>
        <dbReference type="ARBA" id="ARBA00023157"/>
    </source>
</evidence>
<keyword evidence="16" id="KW-1185">Reference proteome</keyword>
<protein>
    <recommendedName>
        <fullName evidence="17">Transmembrane protease serine</fullName>
    </recommendedName>
</protein>
<feature type="active site" description="Charge relay system" evidence="10">
    <location>
        <position position="305"/>
    </location>
</feature>
<sequence>PVEFSEVDYPRVKYQRRQQFWDPIRLALFTLAIVAIIGIAIGIVTHFVVKDDKSFYYFASFKITNIKYKEKYGIRNSREFTERSHQIERMISRIFQHSSGRGRFIKSHVTKLRKLDLLLSLFICFLFFSPDKNGVNVLMVLMFRYPSTDSAERIKKKVEMILYQSLKTKQLSLTINKPSFTLTSIDSKKMRNLLNSRCGIRMTSSNMLLPASSSTERIVQGRETAMEGEWPWQASLQLIGSGHQCGASLISNTWLLTAAHCFRKNKDPRQWIATFGTTITPPAMKRSVEKIILHEKYHKETNENDIALVQLTTQIKFSNVVQRVCLPDSSIKLPPKTSVFVTGFGSVIDDGPIQNKLRQARVETISTDVCNRTDVYDGLITPGMLCAGFMDGKVDACKGDSGGPLVYDNHDIWYLVGIVSWGQSCGLPKKPGVYTRVTQYRDWIASKTGI</sequence>
<dbReference type="InterPro" id="IPR033116">
    <property type="entry name" value="TRYPSIN_SER"/>
</dbReference>
<dbReference type="Proteomes" id="UP000551758">
    <property type="component" value="Unassembled WGS sequence"/>
</dbReference>
<evidence type="ECO:0000256" key="2">
    <source>
        <dbReference type="ARBA" id="ARBA00022670"/>
    </source>
</evidence>
<comment type="subcellular location">
    <subcellularLocation>
        <location evidence="1">Membrane</location>
        <topology evidence="1">Single-pass type II membrane protein</topology>
    </subcellularLocation>
</comment>
<keyword evidence="8 12" id="KW-0472">Membrane</keyword>
<dbReference type="InterPro" id="IPR017329">
    <property type="entry name" value="Pept_S1A_HAT/DESC1"/>
</dbReference>
<dbReference type="SUPFAM" id="SSF82671">
    <property type="entry name" value="SEA domain"/>
    <property type="match status" value="1"/>
</dbReference>
<keyword evidence="7 12" id="KW-1133">Transmembrane helix</keyword>
<dbReference type="PROSITE" id="PS50024">
    <property type="entry name" value="SEA"/>
    <property type="match status" value="1"/>
</dbReference>
<dbReference type="SMART" id="SM00020">
    <property type="entry name" value="Tryp_SPc"/>
    <property type="match status" value="1"/>
</dbReference>
<keyword evidence="5 11" id="KW-0720">Serine protease</keyword>
<keyword evidence="9" id="KW-1015">Disulfide bond</keyword>
<accession>A0A7J7FFP0</accession>
<evidence type="ECO:0000256" key="6">
    <source>
        <dbReference type="ARBA" id="ARBA00022968"/>
    </source>
</evidence>
<dbReference type="InterPro" id="IPR018114">
    <property type="entry name" value="TRYPSIN_HIS"/>
</dbReference>
<dbReference type="PRINTS" id="PR00722">
    <property type="entry name" value="CHYMOTRYPSIN"/>
</dbReference>
<evidence type="ECO:0000256" key="1">
    <source>
        <dbReference type="ARBA" id="ARBA00004606"/>
    </source>
</evidence>
<evidence type="ECO:0008006" key="17">
    <source>
        <dbReference type="Google" id="ProtNLM"/>
    </source>
</evidence>
<evidence type="ECO:0000256" key="12">
    <source>
        <dbReference type="SAM" id="Phobius"/>
    </source>
</evidence>
<dbReference type="PANTHER" id="PTHR24252:SF17">
    <property type="entry name" value="SUPPRESSOR OF TUMORIGENICITY 14 PROTEIN HOMOLOG-RELATED"/>
    <property type="match status" value="1"/>
</dbReference>
<dbReference type="PROSITE" id="PS00135">
    <property type="entry name" value="TRYPSIN_SER"/>
    <property type="match status" value="1"/>
</dbReference>
<dbReference type="AlphaFoldDB" id="A0A7J7FFP0"/>
<dbReference type="FunFam" id="2.40.10.10:FF:000003">
    <property type="entry name" value="Transmembrane serine protease 3"/>
    <property type="match status" value="1"/>
</dbReference>
<dbReference type="CDD" id="cd00190">
    <property type="entry name" value="Tryp_SPc"/>
    <property type="match status" value="1"/>
</dbReference>
<feature type="active site" description="Charge relay system" evidence="10">
    <location>
        <position position="401"/>
    </location>
</feature>
<feature type="non-terminal residue" evidence="15">
    <location>
        <position position="1"/>
    </location>
</feature>
<dbReference type="Gene3D" id="3.30.70.960">
    <property type="entry name" value="SEA domain"/>
    <property type="match status" value="1"/>
</dbReference>
<dbReference type="PANTHER" id="PTHR24252">
    <property type="entry name" value="ACROSIN-RELATED"/>
    <property type="match status" value="1"/>
</dbReference>
<dbReference type="Gene3D" id="2.40.10.10">
    <property type="entry name" value="Trypsin-like serine proteases"/>
    <property type="match status" value="2"/>
</dbReference>
<dbReference type="Pfam" id="PF01390">
    <property type="entry name" value="SEA"/>
    <property type="match status" value="1"/>
</dbReference>
<dbReference type="InterPro" id="IPR001254">
    <property type="entry name" value="Trypsin_dom"/>
</dbReference>
<evidence type="ECO:0000256" key="5">
    <source>
        <dbReference type="ARBA" id="ARBA00022825"/>
    </source>
</evidence>
<dbReference type="InterPro" id="IPR043504">
    <property type="entry name" value="Peptidase_S1_PA_chymotrypsin"/>
</dbReference>
<dbReference type="GO" id="GO:0004252">
    <property type="term" value="F:serine-type endopeptidase activity"/>
    <property type="evidence" value="ECO:0007669"/>
    <property type="project" value="InterPro"/>
</dbReference>
<dbReference type="SUPFAM" id="SSF50494">
    <property type="entry name" value="Trypsin-like serine proteases"/>
    <property type="match status" value="1"/>
</dbReference>
<reference evidence="15 16" key="1">
    <citation type="journal article" date="2020" name="Mol. Biol. Evol.">
        <title>Interspecific Gene Flow and the Evolution of Specialization in Black and White Rhinoceros.</title>
        <authorList>
            <person name="Moodley Y."/>
            <person name="Westbury M.V."/>
            <person name="Russo I.M."/>
            <person name="Gopalakrishnan S."/>
            <person name="Rakotoarivelo A."/>
            <person name="Olsen R.A."/>
            <person name="Prost S."/>
            <person name="Tunstall T."/>
            <person name="Ryder O.A."/>
            <person name="Dalen L."/>
            <person name="Bruford M.W."/>
        </authorList>
    </citation>
    <scope>NUCLEOTIDE SEQUENCE [LARGE SCALE GENOMIC DNA]</scope>
    <source>
        <strain evidence="15">SBR-YM</strain>
        <tissue evidence="15">Skin</tissue>
    </source>
</reference>
<dbReference type="InterPro" id="IPR036364">
    <property type="entry name" value="SEA_dom_sf"/>
</dbReference>
<evidence type="ECO:0000259" key="13">
    <source>
        <dbReference type="PROSITE" id="PS50024"/>
    </source>
</evidence>
<dbReference type="InterPro" id="IPR009003">
    <property type="entry name" value="Peptidase_S1_PA"/>
</dbReference>
<feature type="domain" description="Peptidase S1" evidence="14">
    <location>
        <begin position="218"/>
        <end position="449"/>
    </location>
</feature>
<dbReference type="PIRSF" id="PIRSF037941">
    <property type="entry name" value="TMPRSS11ABCDE"/>
    <property type="match status" value="1"/>
</dbReference>
<gene>
    <name evidence="15" type="ORF">HPG69_001481</name>
</gene>
<feature type="transmembrane region" description="Helical" evidence="12">
    <location>
        <begin position="26"/>
        <end position="49"/>
    </location>
</feature>